<feature type="transmembrane region" description="Helical" evidence="1">
    <location>
        <begin position="36"/>
        <end position="57"/>
    </location>
</feature>
<proteinExistence type="predicted"/>
<evidence type="ECO:0000313" key="3">
    <source>
        <dbReference type="Proteomes" id="UP001203284"/>
    </source>
</evidence>
<keyword evidence="1" id="KW-0472">Membrane</keyword>
<dbReference type="RefSeq" id="WP_247027543.1">
    <property type="nucleotide sequence ID" value="NZ_JALKCH010000003.1"/>
</dbReference>
<dbReference type="Proteomes" id="UP001203284">
    <property type="component" value="Unassembled WGS sequence"/>
</dbReference>
<evidence type="ECO:0000256" key="1">
    <source>
        <dbReference type="SAM" id="Phobius"/>
    </source>
</evidence>
<keyword evidence="1" id="KW-1133">Transmembrane helix</keyword>
<gene>
    <name evidence="2" type="ORF">MWN34_05995</name>
</gene>
<evidence type="ECO:0000313" key="2">
    <source>
        <dbReference type="EMBL" id="MCK0196463.1"/>
    </source>
</evidence>
<name>A0ABT0D943_9HYPH</name>
<keyword evidence="1" id="KW-0812">Transmembrane</keyword>
<organism evidence="2 3">
    <name type="scientific">Ancylobacter crimeensis</name>
    <dbReference type="NCBI Taxonomy" id="2579147"/>
    <lineage>
        <taxon>Bacteria</taxon>
        <taxon>Pseudomonadati</taxon>
        <taxon>Pseudomonadota</taxon>
        <taxon>Alphaproteobacteria</taxon>
        <taxon>Hyphomicrobiales</taxon>
        <taxon>Xanthobacteraceae</taxon>
        <taxon>Ancylobacter</taxon>
    </lineage>
</organism>
<dbReference type="EMBL" id="JALKCH010000003">
    <property type="protein sequence ID" value="MCK0196463.1"/>
    <property type="molecule type" value="Genomic_DNA"/>
</dbReference>
<reference evidence="2 3" key="1">
    <citation type="submission" date="2022-04" db="EMBL/GenBank/DDBJ databases">
        <authorList>
            <person name="Grouzdev D.S."/>
            <person name="Pantiukh K.S."/>
            <person name="Krutkina M.S."/>
        </authorList>
    </citation>
    <scope>NUCLEOTIDE SEQUENCE [LARGE SCALE GENOMIC DNA]</scope>
    <source>
        <strain evidence="2 3">6x-1</strain>
    </source>
</reference>
<sequence>MVSHEIETATPSAAQFPPRVRSEGVVRERAGLRAGVVVWLAAGLAFVLVAAAIGLWARHGEAVFFDLLAAGMAACF</sequence>
<comment type="caution">
    <text evidence="2">The sequence shown here is derived from an EMBL/GenBank/DDBJ whole genome shotgun (WGS) entry which is preliminary data.</text>
</comment>
<keyword evidence="3" id="KW-1185">Reference proteome</keyword>
<protein>
    <submittedName>
        <fullName evidence="2">Uncharacterized protein</fullName>
    </submittedName>
</protein>
<accession>A0ABT0D943</accession>